<dbReference type="InParanoid" id="Q2LUU1"/>
<dbReference type="SMART" id="SM00506">
    <property type="entry name" value="A1pp"/>
    <property type="match status" value="1"/>
</dbReference>
<evidence type="ECO:0000313" key="2">
    <source>
        <dbReference type="EMBL" id="ABC77851.1"/>
    </source>
</evidence>
<dbReference type="PANTHER" id="PTHR11106:SF27">
    <property type="entry name" value="MACRO DOMAIN-CONTAINING PROTEIN"/>
    <property type="match status" value="1"/>
</dbReference>
<dbReference type="AlphaFoldDB" id="Q2LUU1"/>
<keyword evidence="3" id="KW-1185">Reference proteome</keyword>
<accession>Q2LUU1</accession>
<sequence length="214" mass="23066">MICWFLGGEHRYPVNFDNRISRLPAETPTGRKKMEARIGNSVLALIQGDITQEDTDAIVNAANTGLRGGGGVDGAIHRAGGPSIMAECRRIGGCPTGQAVITTGGKMKARYVIHTVGPVYRDGSHGEAELLASAYRESLKMASARHLKSLSFPAISAGVYGYPLEEAARIALQTVIDYLKKNRDIELVRFVLFNQSTYDAFSNALGKLLPGESK</sequence>
<evidence type="ECO:0000313" key="3">
    <source>
        <dbReference type="Proteomes" id="UP000001933"/>
    </source>
</evidence>
<dbReference type="InterPro" id="IPR002589">
    <property type="entry name" value="Macro_dom"/>
</dbReference>
<dbReference type="NCBIfam" id="NF001664">
    <property type="entry name" value="PRK00431.1-6"/>
    <property type="match status" value="1"/>
</dbReference>
<dbReference type="PANTHER" id="PTHR11106">
    <property type="entry name" value="GANGLIOSIDE INDUCED DIFFERENTIATION ASSOCIATED PROTEIN 2-RELATED"/>
    <property type="match status" value="1"/>
</dbReference>
<evidence type="ECO:0000259" key="1">
    <source>
        <dbReference type="PROSITE" id="PS51154"/>
    </source>
</evidence>
<feature type="domain" description="Macro" evidence="1">
    <location>
        <begin position="30"/>
        <end position="209"/>
    </location>
</feature>
<dbReference type="HOGENOM" id="CLU_046550_5_1_7"/>
<proteinExistence type="predicted"/>
<dbReference type="Pfam" id="PF01661">
    <property type="entry name" value="Macro"/>
    <property type="match status" value="1"/>
</dbReference>
<organism evidence="2 3">
    <name type="scientific">Syntrophus aciditrophicus (strain SB)</name>
    <dbReference type="NCBI Taxonomy" id="56780"/>
    <lineage>
        <taxon>Bacteria</taxon>
        <taxon>Pseudomonadati</taxon>
        <taxon>Thermodesulfobacteriota</taxon>
        <taxon>Syntrophia</taxon>
        <taxon>Syntrophales</taxon>
        <taxon>Syntrophaceae</taxon>
        <taxon>Syntrophus</taxon>
    </lineage>
</organism>
<dbReference type="PROSITE" id="PS51154">
    <property type="entry name" value="MACRO"/>
    <property type="match status" value="1"/>
</dbReference>
<dbReference type="Gene3D" id="3.40.220.10">
    <property type="entry name" value="Leucine Aminopeptidase, subunit E, domain 1"/>
    <property type="match status" value="1"/>
</dbReference>
<dbReference type="FunCoup" id="Q2LUU1">
    <property type="interactions" value="211"/>
</dbReference>
<dbReference type="STRING" id="56780.SYN_01003"/>
<dbReference type="SUPFAM" id="SSF52949">
    <property type="entry name" value="Macro domain-like"/>
    <property type="match status" value="1"/>
</dbReference>
<name>Q2LUU1_SYNAS</name>
<protein>
    <submittedName>
        <fullName evidence="2">Appr-1-p histone processing protein</fullName>
    </submittedName>
</protein>
<reference evidence="2 3" key="1">
    <citation type="journal article" date="2007" name="Proc. Natl. Acad. Sci. U.S.A.">
        <title>The genome of Syntrophus aciditrophicus: life at the thermodynamic limit of microbial growth.</title>
        <authorList>
            <person name="McInerney M.J."/>
            <person name="Rohlin L."/>
            <person name="Mouttaki H."/>
            <person name="Kim U."/>
            <person name="Krupp R.S."/>
            <person name="Rios-Hernandez L."/>
            <person name="Sieber J."/>
            <person name="Struchtemeyer C.G."/>
            <person name="Bhattacharyya A."/>
            <person name="Campbell J.W."/>
            <person name="Gunsalus R.P."/>
        </authorList>
    </citation>
    <scope>NUCLEOTIDE SEQUENCE [LARGE SCALE GENOMIC DNA]</scope>
    <source>
        <strain evidence="2 3">SB</strain>
    </source>
</reference>
<dbReference type="Proteomes" id="UP000001933">
    <property type="component" value="Chromosome"/>
</dbReference>
<dbReference type="eggNOG" id="COG2110">
    <property type="taxonomic scope" value="Bacteria"/>
</dbReference>
<dbReference type="KEGG" id="sat:SYN_01003"/>
<dbReference type="EMBL" id="CP000252">
    <property type="protein sequence ID" value="ABC77851.1"/>
    <property type="molecule type" value="Genomic_DNA"/>
</dbReference>
<dbReference type="InterPro" id="IPR043472">
    <property type="entry name" value="Macro_dom-like"/>
</dbReference>
<dbReference type="CDD" id="cd02908">
    <property type="entry name" value="Macro_OAADPr_deacetylase"/>
    <property type="match status" value="1"/>
</dbReference>
<gene>
    <name evidence="2" type="ORF">SYN_01003</name>
</gene>